<feature type="region of interest" description="Disordered" evidence="2">
    <location>
        <begin position="75"/>
        <end position="100"/>
    </location>
</feature>
<dbReference type="Pfam" id="PF25023">
    <property type="entry name" value="TEN_YD-shell"/>
    <property type="match status" value="1"/>
</dbReference>
<evidence type="ECO:0000313" key="5">
    <source>
        <dbReference type="EMBL" id="PWK16240.1"/>
    </source>
</evidence>
<dbReference type="OrthoDB" id="2378918at2"/>
<dbReference type="PANTHER" id="PTHR32305">
    <property type="match status" value="1"/>
</dbReference>
<keyword evidence="6" id="KW-1185">Reference proteome</keyword>
<evidence type="ECO:0000256" key="1">
    <source>
        <dbReference type="ARBA" id="ARBA00022737"/>
    </source>
</evidence>
<dbReference type="NCBIfam" id="TIGR01643">
    <property type="entry name" value="YD_repeat_2x"/>
    <property type="match status" value="3"/>
</dbReference>
<proteinExistence type="predicted"/>
<keyword evidence="3" id="KW-0732">Signal</keyword>
<dbReference type="InterPro" id="IPR050708">
    <property type="entry name" value="T6SS_VgrG/RHS"/>
</dbReference>
<dbReference type="EMBL" id="QGGL01000001">
    <property type="protein sequence ID" value="PWK16240.1"/>
    <property type="molecule type" value="Genomic_DNA"/>
</dbReference>
<protein>
    <submittedName>
        <fullName evidence="5">RHS repeat-associated protein</fullName>
    </submittedName>
</protein>
<dbReference type="InterPro" id="IPR006530">
    <property type="entry name" value="YD"/>
</dbReference>
<feature type="domain" description="Teneurin-like YD-shell" evidence="4">
    <location>
        <begin position="1129"/>
        <end position="1401"/>
    </location>
</feature>
<gene>
    <name evidence="5" type="ORF">C7459_101103</name>
</gene>
<name>A0A316E0B3_9BACL</name>
<dbReference type="Pfam" id="PF05593">
    <property type="entry name" value="RHS_repeat"/>
    <property type="match status" value="2"/>
</dbReference>
<dbReference type="PANTHER" id="PTHR32305:SF15">
    <property type="entry name" value="PROTEIN RHSA-RELATED"/>
    <property type="match status" value="1"/>
</dbReference>
<dbReference type="Gene3D" id="2.180.10.10">
    <property type="entry name" value="RHS repeat-associated core"/>
    <property type="match status" value="3"/>
</dbReference>
<evidence type="ECO:0000256" key="3">
    <source>
        <dbReference type="SAM" id="SignalP"/>
    </source>
</evidence>
<sequence length="1596" mass="179526">MLKTKRLLSAVTATLILLTSLAPTVQAQDSKKSTVQLSPVDKLSQEFDVPADEIQNALFEGQTIQEVRKSLETAKKNKKSLKEALHQQRPSTKRNDETPKVVIDPAPTEEEVRALTATPSTNTATSESKYDPNLKFDQVPFAVPVGNSMISTLSGSSVLSNDDLTIQAENGLEFTLNRSYDSGSSMALEQASGTPRLSLEQQLYQLGGGWSWNIPWVEPVSAPNYDGRYDSYLHLPGQGTYRMTSYYSAADFNYHYTLENYPYQDYKIEYINGVPQIKFYKSDITYIFGDSSTKMVNSKGGSITFTKELVPLRGQSYNLVTSIQSSTGGYIKIAYTDLQYTLTAGNTNSSTQQKVLYKFTKNSLPERSTDFYTLNEVVDPVGRSTKYSYAVKGAYYWTATSYYLYDPYVLVSDVVYPTGSKTSFTYTKVDPVYVNNGMRSNYLVSDVATYTPTDATTKFNHYTMQYTGEQNVPSNLNFIEPFTRTLSDELGNKTVFTYQQVYYTDYSYYLLTSKNETHDQWQINNTYTYDTVRRFTIPNTVTSDTFKVSTPQTKTTTTTTSEYDNLGNVIKQVGANGQTTTHTYTKYTDTNNQDHYYLTNTRVYLQGSPSATSGNKYSDTNTTYETSSGLVTKVEVKDQDNTLLRQSTYTYDKNASGAVTAVHENITDTGGKTISSTTAYDTTAQFKITQSSSLTDPDGKVTPLTTQYTFDNVLGQPVQSTDAKGNITTYAYDALGRVTKAIFPDKASMTFAYDDINNTVTKIDKNETTGQTLKTAVNKFNAMGWKYEQGLYINGQYQARLKNVYDTYGRVKHTEDVTGHGADATFDAYGRPTTVTNTQDGSKTTTDYNDVARTKKVTDADGIATQETSDVLGHVLKSEVLKTTGSQVLQTAQYDLAGNVLSKTDGNNNTYTYSYDALSQLFAVTDPENRTTSYGYDMRGNRTSVKYPDGKTETTTFDELGSPSTSTDTLLKTVKTYYDANHNPIKQSDRTGQYTYSFEYNNRNQQTKKTVTSTSGVTDSISYEYDLLGHRTKMVDATGSTTFAYQEDEALTGVTFPDSKSIGYTYLANGQRSKLLDPAGNETYFTYNANNQLSTVQLTSATSTPEVTYTYTPGGKLQQSTQANQVVTTYGFNDIGQLSALTQKQGANTVNNASYSYDLAGNLSAKTENTAPSAYTYDKLNRISTSSQFNENYSYDARGNRSTLATERDNVVAERGGTYEYDGWQRLTKVTTDKNEVVTYKYNGDNQLYERTTSDKTTRFYYDGQSLVAEADVTSGTPVFTARYVRGQGLIERIDDAAAGRKGYYTMNNHGDVKEIRDANGALLNSYEYDIWGNPITMQEQMSNPFLYSGEYWDNTASLQYLRARWYDPVQGRFMIQDTYLGQVENPLSLNLYAYVQNNPIRFFDPTGHITSEEVNLYKNGQMSPAAYSYLWHLTNEYLLADDENKEGWHNLAESFRKNKYKTTGGAFTNVDEDITAMPTIPTGDLTKEQHYFRNKLNLQYSWSNFQKIQDSLPEEFKWVELPWYKTLLHMHSGFTNTKYVSADGHFEMVFDSDHVLLTEYNFPSDMGTYNYYSPNDEDMHSKYDIAPWVKWNNIP</sequence>
<dbReference type="NCBIfam" id="TIGR03696">
    <property type="entry name" value="Rhs_assc_core"/>
    <property type="match status" value="1"/>
</dbReference>
<feature type="signal peptide" evidence="3">
    <location>
        <begin position="1"/>
        <end position="27"/>
    </location>
</feature>
<accession>A0A316E0B3</accession>
<keyword evidence="1" id="KW-0677">Repeat</keyword>
<organism evidence="5 6">
    <name type="scientific">Tumebacillus permanentifrigoris</name>
    <dbReference type="NCBI Taxonomy" id="378543"/>
    <lineage>
        <taxon>Bacteria</taxon>
        <taxon>Bacillati</taxon>
        <taxon>Bacillota</taxon>
        <taxon>Bacilli</taxon>
        <taxon>Bacillales</taxon>
        <taxon>Alicyclobacillaceae</taxon>
        <taxon>Tumebacillus</taxon>
    </lineage>
</organism>
<feature type="chain" id="PRO_5016391776" evidence="3">
    <location>
        <begin position="28"/>
        <end position="1596"/>
    </location>
</feature>
<reference evidence="5 6" key="1">
    <citation type="submission" date="2018-05" db="EMBL/GenBank/DDBJ databases">
        <title>Genomic Encyclopedia of Type Strains, Phase IV (KMG-IV): sequencing the most valuable type-strain genomes for metagenomic binning, comparative biology and taxonomic classification.</title>
        <authorList>
            <person name="Goeker M."/>
        </authorList>
    </citation>
    <scope>NUCLEOTIDE SEQUENCE [LARGE SCALE GENOMIC DNA]</scope>
    <source>
        <strain evidence="5 6">DSM 18773</strain>
    </source>
</reference>
<evidence type="ECO:0000259" key="4">
    <source>
        <dbReference type="Pfam" id="PF25023"/>
    </source>
</evidence>
<dbReference type="InterPro" id="IPR022385">
    <property type="entry name" value="Rhs_assc_core"/>
</dbReference>
<evidence type="ECO:0000256" key="2">
    <source>
        <dbReference type="SAM" id="MobiDB-lite"/>
    </source>
</evidence>
<dbReference type="Proteomes" id="UP000245634">
    <property type="component" value="Unassembled WGS sequence"/>
</dbReference>
<feature type="compositionally biased region" description="Basic and acidic residues" evidence="2">
    <location>
        <begin position="75"/>
        <end position="86"/>
    </location>
</feature>
<dbReference type="InterPro" id="IPR056823">
    <property type="entry name" value="TEN-like_YD-shell"/>
</dbReference>
<evidence type="ECO:0000313" key="6">
    <source>
        <dbReference type="Proteomes" id="UP000245634"/>
    </source>
</evidence>
<comment type="caution">
    <text evidence="5">The sequence shown here is derived from an EMBL/GenBank/DDBJ whole genome shotgun (WGS) entry which is preliminary data.</text>
</comment>
<dbReference type="InterPro" id="IPR031325">
    <property type="entry name" value="RHS_repeat"/>
</dbReference>